<keyword evidence="2" id="KW-1185">Reference proteome</keyword>
<dbReference type="AlphaFoldDB" id="A0A5B7EHM7"/>
<gene>
    <name evidence="1" type="ORF">E2C01_027340</name>
</gene>
<proteinExistence type="predicted"/>
<evidence type="ECO:0000313" key="1">
    <source>
        <dbReference type="EMBL" id="MPC33970.1"/>
    </source>
</evidence>
<sequence length="86" mass="9614">MSPQEFAYLEAAFPGVSRHRGRLAFTMIMNLSGGARRHQRKARTSLQPGPLHLFTASARNQIPNQLKLHFYDYGGGVGVLEVVSFR</sequence>
<protein>
    <submittedName>
        <fullName evidence="1">Uncharacterized protein</fullName>
    </submittedName>
</protein>
<evidence type="ECO:0000313" key="2">
    <source>
        <dbReference type="Proteomes" id="UP000324222"/>
    </source>
</evidence>
<dbReference type="EMBL" id="VSRR010002949">
    <property type="protein sequence ID" value="MPC33970.1"/>
    <property type="molecule type" value="Genomic_DNA"/>
</dbReference>
<comment type="caution">
    <text evidence="1">The sequence shown here is derived from an EMBL/GenBank/DDBJ whole genome shotgun (WGS) entry which is preliminary data.</text>
</comment>
<name>A0A5B7EHM7_PORTR</name>
<dbReference type="Proteomes" id="UP000324222">
    <property type="component" value="Unassembled WGS sequence"/>
</dbReference>
<organism evidence="1 2">
    <name type="scientific">Portunus trituberculatus</name>
    <name type="common">Swimming crab</name>
    <name type="synonym">Neptunus trituberculatus</name>
    <dbReference type="NCBI Taxonomy" id="210409"/>
    <lineage>
        <taxon>Eukaryota</taxon>
        <taxon>Metazoa</taxon>
        <taxon>Ecdysozoa</taxon>
        <taxon>Arthropoda</taxon>
        <taxon>Crustacea</taxon>
        <taxon>Multicrustacea</taxon>
        <taxon>Malacostraca</taxon>
        <taxon>Eumalacostraca</taxon>
        <taxon>Eucarida</taxon>
        <taxon>Decapoda</taxon>
        <taxon>Pleocyemata</taxon>
        <taxon>Brachyura</taxon>
        <taxon>Eubrachyura</taxon>
        <taxon>Portunoidea</taxon>
        <taxon>Portunidae</taxon>
        <taxon>Portuninae</taxon>
        <taxon>Portunus</taxon>
    </lineage>
</organism>
<reference evidence="1 2" key="1">
    <citation type="submission" date="2019-05" db="EMBL/GenBank/DDBJ databases">
        <title>Another draft genome of Portunus trituberculatus and its Hox gene families provides insights of decapod evolution.</title>
        <authorList>
            <person name="Jeong J.-H."/>
            <person name="Song I."/>
            <person name="Kim S."/>
            <person name="Choi T."/>
            <person name="Kim D."/>
            <person name="Ryu S."/>
            <person name="Kim W."/>
        </authorList>
    </citation>
    <scope>NUCLEOTIDE SEQUENCE [LARGE SCALE GENOMIC DNA]</scope>
    <source>
        <tissue evidence="1">Muscle</tissue>
    </source>
</reference>
<accession>A0A5B7EHM7</accession>